<protein>
    <submittedName>
        <fullName evidence="1">Uncharacterized protein</fullName>
    </submittedName>
</protein>
<accession>A0ACC2IF38</accession>
<comment type="caution">
    <text evidence="1">The sequence shown here is derived from an EMBL/GenBank/DDBJ whole genome shotgun (WGS) entry which is preliminary data.</text>
</comment>
<proteinExistence type="predicted"/>
<dbReference type="EMBL" id="JAPHNI010000229">
    <property type="protein sequence ID" value="KAJ8113820.1"/>
    <property type="molecule type" value="Genomic_DNA"/>
</dbReference>
<sequence length="635" mass="71910">MQRALPDVGDIRFPAATLNLLYEVTCAGCLPLLSFAGGQYYFMDTTVRIAGLGLNCAICDVIRQAYDHIFAEIDSKPGWMKINYRKATNYVQVDFMLDPETLYKSLLDTTSVQLYSTEPHNPWNPFPIASQDVCSDVLSPTMFSKIQKWIATCTYQHEKCVTSDMKDSFFPKRLIKLGPFDRLILPQSPVRYAALSYSWGSLKQHVTTSNNITSRFSRLDSQQLPMILRDAIQMTRNLGLEYLWIDSICIVQDDKSDWAREATTMADIYSNAYIVLAATTASDVTEGFIRQRKSPVDIHSLADHNHRIITKARTLNTHYTYGSELELSDYPLSKRGWALQERALASRTLHFLPDELFFECRSAMACECGYFPNNDDWFGFSSLWPPSAADIDITPYTDFNFAHKWNSVICTFKMRSLTYNDDALPALSGMARRTLPLDPGGYFAGIWERGIGFQLGWAAENSCFPLTEVQKEHQVSRPTFSWTKCPGPLSMGIMTYGMRSICTLISGHSVPLAGDIYGQVERVSLTLRGLVICGSDLLKRVLQTTPVGYHHLKLRFDTGQKFSEDKLYKGLEEACDWSTVLCFGLTVDHKDQVVEAMLMLQSVPEEDAFIRIGVVRELPRRFLDELATERIVTIV</sequence>
<name>A0ACC2IF38_9PLEO</name>
<dbReference type="Proteomes" id="UP001153331">
    <property type="component" value="Unassembled WGS sequence"/>
</dbReference>
<keyword evidence="2" id="KW-1185">Reference proteome</keyword>
<evidence type="ECO:0000313" key="1">
    <source>
        <dbReference type="EMBL" id="KAJ8113820.1"/>
    </source>
</evidence>
<organism evidence="1 2">
    <name type="scientific">Boeremia exigua</name>
    <dbReference type="NCBI Taxonomy" id="749465"/>
    <lineage>
        <taxon>Eukaryota</taxon>
        <taxon>Fungi</taxon>
        <taxon>Dikarya</taxon>
        <taxon>Ascomycota</taxon>
        <taxon>Pezizomycotina</taxon>
        <taxon>Dothideomycetes</taxon>
        <taxon>Pleosporomycetidae</taxon>
        <taxon>Pleosporales</taxon>
        <taxon>Pleosporineae</taxon>
        <taxon>Didymellaceae</taxon>
        <taxon>Boeremia</taxon>
    </lineage>
</organism>
<reference evidence="1" key="1">
    <citation type="submission" date="2022-11" db="EMBL/GenBank/DDBJ databases">
        <title>Genome Sequence of Boeremia exigua.</title>
        <authorList>
            <person name="Buettner E."/>
        </authorList>
    </citation>
    <scope>NUCLEOTIDE SEQUENCE</scope>
    <source>
        <strain evidence="1">CU02</strain>
    </source>
</reference>
<gene>
    <name evidence="1" type="ORF">OPT61_g4140</name>
</gene>
<evidence type="ECO:0000313" key="2">
    <source>
        <dbReference type="Proteomes" id="UP001153331"/>
    </source>
</evidence>